<name>A0A7X0TTD2_9GAMM</name>
<dbReference type="Proteomes" id="UP000537141">
    <property type="component" value="Unassembled WGS sequence"/>
</dbReference>
<comment type="caution">
    <text evidence="1">The sequence shown here is derived from an EMBL/GenBank/DDBJ whole genome shotgun (WGS) entry which is preliminary data.</text>
</comment>
<dbReference type="InterPro" id="IPR058915">
    <property type="entry name" value="AcrVA2-like"/>
</dbReference>
<dbReference type="EMBL" id="JACHHU010000010">
    <property type="protein sequence ID" value="MBB6543137.1"/>
    <property type="molecule type" value="Genomic_DNA"/>
</dbReference>
<protein>
    <submittedName>
        <fullName evidence="1">Uncharacterized protein</fullName>
    </submittedName>
</protein>
<evidence type="ECO:0000313" key="2">
    <source>
        <dbReference type="Proteomes" id="UP000537141"/>
    </source>
</evidence>
<dbReference type="Pfam" id="PF26125">
    <property type="entry name" value="AcrVA2-like"/>
    <property type="match status" value="1"/>
</dbReference>
<reference evidence="1 2" key="1">
    <citation type="submission" date="2020-08" db="EMBL/GenBank/DDBJ databases">
        <title>Genomic Encyclopedia of Type Strains, Phase IV (KMG-IV): sequencing the most valuable type-strain genomes for metagenomic binning, comparative biology and taxonomic classification.</title>
        <authorList>
            <person name="Goeker M."/>
        </authorList>
    </citation>
    <scope>NUCLEOTIDE SEQUENCE [LARGE SCALE GENOMIC DNA]</scope>
    <source>
        <strain evidence="1 2">DSM 26287</strain>
    </source>
</reference>
<dbReference type="RefSeq" id="WP_184423936.1">
    <property type="nucleotide sequence ID" value="NZ_BAABLB010000028.1"/>
</dbReference>
<evidence type="ECO:0000313" key="1">
    <source>
        <dbReference type="EMBL" id="MBB6543137.1"/>
    </source>
</evidence>
<proteinExistence type="predicted"/>
<accession>A0A7X0TTD2</accession>
<keyword evidence="2" id="KW-1185">Reference proteome</keyword>
<sequence>MIAQHPIKPAQLIDYRYIEAQKRSLKELQKNDALFFQKYENKSQQSLAFSHPLRVKFVGILPLSFELGCEHNTSLTHQLNTKLAEDDLSLNELQNSILNNSNQAKVNSSKINNMEGGVNAGNTTNVLHRHRYFAKGQHYFKITEQLSQLLSLTDIKDKASCQFFNTPFESVYVECRDPNVKIWNQETAWHQIEGFYINRYMITEEEIRNNWDSNLADSRYMLGYLAKKGYISRNGGDVIMFEVLATGSPKETIFNDATYAFSFVIQDPVKSINEAIEAHTSYYQYSHSKIKMLPNGEIETPMSHDDKLTFTNTIELMAKTLLYINSSQAHKREVNEELSLEQAIKRTFNKAKIRKLERKIASTSNYILIGCDRYQSLKHQKNQKTIKTHWRRGFFRNQRYGEKNALMRLKWIEPTVVNSGENIALSKEYLVK</sequence>
<organism evidence="1 2">
    <name type="scientific">Thalassotalea piscium</name>
    <dbReference type="NCBI Taxonomy" id="1230533"/>
    <lineage>
        <taxon>Bacteria</taxon>
        <taxon>Pseudomonadati</taxon>
        <taxon>Pseudomonadota</taxon>
        <taxon>Gammaproteobacteria</taxon>
        <taxon>Alteromonadales</taxon>
        <taxon>Colwelliaceae</taxon>
        <taxon>Thalassotalea</taxon>
    </lineage>
</organism>
<gene>
    <name evidence="1" type="ORF">HNQ55_001644</name>
</gene>
<dbReference type="AlphaFoldDB" id="A0A7X0TTD2"/>